<dbReference type="Gene3D" id="3.40.50.12780">
    <property type="entry name" value="N-terminal domain of ligase-like"/>
    <property type="match status" value="1"/>
</dbReference>
<keyword evidence="4" id="KW-1185">Reference proteome</keyword>
<dbReference type="EMBL" id="SHKM01000002">
    <property type="protein sequence ID" value="RZT76606.1"/>
    <property type="molecule type" value="Genomic_DNA"/>
</dbReference>
<dbReference type="Pfam" id="PF00501">
    <property type="entry name" value="AMP-binding"/>
    <property type="match status" value="1"/>
</dbReference>
<dbReference type="InterPro" id="IPR050237">
    <property type="entry name" value="ATP-dep_AMP-bd_enzyme"/>
</dbReference>
<dbReference type="InterPro" id="IPR025110">
    <property type="entry name" value="AMP-bd_C"/>
</dbReference>
<dbReference type="InterPro" id="IPR000873">
    <property type="entry name" value="AMP-dep_synth/lig_dom"/>
</dbReference>
<gene>
    <name evidence="3" type="ORF">EV678_2485</name>
</gene>
<feature type="domain" description="AMP-binding enzyme C-terminal" evidence="2">
    <location>
        <begin position="459"/>
        <end position="540"/>
    </location>
</feature>
<dbReference type="PANTHER" id="PTHR43767:SF11">
    <property type="entry name" value="MEDIUM-CHAIN-FATTY-ACID--COA LIGASE"/>
    <property type="match status" value="1"/>
</dbReference>
<evidence type="ECO:0000259" key="1">
    <source>
        <dbReference type="Pfam" id="PF00501"/>
    </source>
</evidence>
<dbReference type="RefSeq" id="WP_130459734.1">
    <property type="nucleotide sequence ID" value="NZ_SHKM01000002.1"/>
</dbReference>
<dbReference type="InterPro" id="IPR042099">
    <property type="entry name" value="ANL_N_sf"/>
</dbReference>
<sequence length="558" mass="61613">MPVQLIETTPSAYSYPLLIKHLLHTPLAHAPDQEIVYRDSVRYTYRTLQQRIGRLANALAALGVEPGHTVAMMDWDSHRYLECFFAVPMMGAVLQTVNVRLTAEQMLYTLNHARADVVLVNSEFFPLLQAMAERLESVKTFVLIHGDHENPEKMQAPVPFAGEYEELLAAAATDYDFPDFDENAKATTFYTTGTTGLPKGVYFSHRQLVMHTMGAATGLGTAPVQGRLHRDDVYMPITPMFHVHAWGLPYVATMLGLKQVYPGRYQPEVLLRLKARERVTFSHCVPTILHMLLNHALARETDLSGWKVMIGGSALPQAMAVAALEKGIDVFTGYGMSETCPILSVAHLPTAKLQAPLAEQAALRARTGLPLPLVDLRIVDAEMRPQPHDGQAVGELVVRSPWLTQGYLKDPASAEELWGGGYLHTADIGNIDANGSIQITDRIKDVIKTGGEWTSSLQLEDIIGQHPAVHEVAVIGVRDEKWGERPLALVVLKPEMDGQVTEHAIRNHAAHLAETLGVSRYGVLMQVSFVKTLARTSIGKINKRFMRENLEAAKAAQP</sequence>
<comment type="caution">
    <text evidence="3">The sequence shown here is derived from an EMBL/GenBank/DDBJ whole genome shotgun (WGS) entry which is preliminary data.</text>
</comment>
<dbReference type="InterPro" id="IPR045851">
    <property type="entry name" value="AMP-bd_C_sf"/>
</dbReference>
<dbReference type="PANTHER" id="PTHR43767">
    <property type="entry name" value="LONG-CHAIN-FATTY-ACID--COA LIGASE"/>
    <property type="match status" value="1"/>
</dbReference>
<protein>
    <submittedName>
        <fullName evidence="3">Fatty-acyl-CoA synthase</fullName>
    </submittedName>
</protein>
<dbReference type="NCBIfam" id="NF004837">
    <property type="entry name" value="PRK06187.1"/>
    <property type="match status" value="1"/>
</dbReference>
<accession>A0ABY0IR60</accession>
<dbReference type="Gene3D" id="3.30.300.30">
    <property type="match status" value="1"/>
</dbReference>
<proteinExistence type="predicted"/>
<evidence type="ECO:0000259" key="2">
    <source>
        <dbReference type="Pfam" id="PF13193"/>
    </source>
</evidence>
<dbReference type="SUPFAM" id="SSF56801">
    <property type="entry name" value="Acetyl-CoA synthetase-like"/>
    <property type="match status" value="1"/>
</dbReference>
<evidence type="ECO:0000313" key="4">
    <source>
        <dbReference type="Proteomes" id="UP000292136"/>
    </source>
</evidence>
<name>A0ABY0IR60_9RHOO</name>
<dbReference type="Proteomes" id="UP000292136">
    <property type="component" value="Unassembled WGS sequence"/>
</dbReference>
<organism evidence="3 4">
    <name type="scientific">Azospira oryzae</name>
    <dbReference type="NCBI Taxonomy" id="146939"/>
    <lineage>
        <taxon>Bacteria</taxon>
        <taxon>Pseudomonadati</taxon>
        <taxon>Pseudomonadota</taxon>
        <taxon>Betaproteobacteria</taxon>
        <taxon>Rhodocyclales</taxon>
        <taxon>Rhodocyclaceae</taxon>
        <taxon>Azospira</taxon>
    </lineage>
</organism>
<reference evidence="3 4" key="1">
    <citation type="submission" date="2019-02" db="EMBL/GenBank/DDBJ databases">
        <title>Genomic Encyclopedia of Type Strains, Phase IV (KMG-IV): sequencing the most valuable type-strain genomes for metagenomic binning, comparative biology and taxonomic classification.</title>
        <authorList>
            <person name="Goeker M."/>
        </authorList>
    </citation>
    <scope>NUCLEOTIDE SEQUENCE [LARGE SCALE GENOMIC DNA]</scope>
    <source>
        <strain evidence="3 4">DSM 21223</strain>
    </source>
</reference>
<dbReference type="Pfam" id="PF13193">
    <property type="entry name" value="AMP-binding_C"/>
    <property type="match status" value="1"/>
</dbReference>
<evidence type="ECO:0000313" key="3">
    <source>
        <dbReference type="EMBL" id="RZT76606.1"/>
    </source>
</evidence>
<feature type="domain" description="AMP-dependent synthetase/ligase" evidence="1">
    <location>
        <begin position="28"/>
        <end position="408"/>
    </location>
</feature>